<accession>A0A1E5G0H6</accession>
<sequence length="141" mass="16042">MKEIADKYTKIAFKAIEAVIVLLLLIAIVLTGKEIALTVWYKYQNGLLIDNFKIILSEILLLAIGIEMAALIIKKNLYFVIDILILAVARKLIVYEDSVELFISIAGIMLLLLAKIYYHKKVSFKDLEREKEIERGPTIST</sequence>
<gene>
    <name evidence="2" type="ORF">BHF68_09145</name>
</gene>
<keyword evidence="3" id="KW-1185">Reference proteome</keyword>
<name>A0A1E5G0H6_9FIRM</name>
<dbReference type="RefSeq" id="WP_069643820.1">
    <property type="nucleotide sequence ID" value="NZ_MIJE01000032.1"/>
</dbReference>
<feature type="transmembrane region" description="Helical" evidence="1">
    <location>
        <begin position="101"/>
        <end position="118"/>
    </location>
</feature>
<dbReference type="OrthoDB" id="2988437at2"/>
<keyword evidence="1" id="KW-0472">Membrane</keyword>
<proteinExistence type="predicted"/>
<keyword evidence="1" id="KW-1133">Transmembrane helix</keyword>
<comment type="caution">
    <text evidence="2">The sequence shown here is derived from an EMBL/GenBank/DDBJ whole genome shotgun (WGS) entry which is preliminary data.</text>
</comment>
<protein>
    <recommendedName>
        <fullName evidence="4">Protein PsiE</fullName>
    </recommendedName>
</protein>
<dbReference type="EMBL" id="MIJE01000032">
    <property type="protein sequence ID" value="OEF96314.1"/>
    <property type="molecule type" value="Genomic_DNA"/>
</dbReference>
<evidence type="ECO:0000256" key="1">
    <source>
        <dbReference type="SAM" id="Phobius"/>
    </source>
</evidence>
<keyword evidence="1" id="KW-0812">Transmembrane</keyword>
<dbReference type="Proteomes" id="UP000094296">
    <property type="component" value="Unassembled WGS sequence"/>
</dbReference>
<evidence type="ECO:0000313" key="3">
    <source>
        <dbReference type="Proteomes" id="UP000094296"/>
    </source>
</evidence>
<organism evidence="2 3">
    <name type="scientific">Desulfuribacillus alkaliarsenatis</name>
    <dbReference type="NCBI Taxonomy" id="766136"/>
    <lineage>
        <taxon>Bacteria</taxon>
        <taxon>Bacillati</taxon>
        <taxon>Bacillota</taxon>
        <taxon>Desulfuribacillia</taxon>
        <taxon>Desulfuribacillales</taxon>
        <taxon>Desulfuribacillaceae</taxon>
        <taxon>Desulfuribacillus</taxon>
    </lineage>
</organism>
<dbReference type="STRING" id="766136.BHF68_09145"/>
<evidence type="ECO:0008006" key="4">
    <source>
        <dbReference type="Google" id="ProtNLM"/>
    </source>
</evidence>
<reference evidence="2 3" key="1">
    <citation type="submission" date="2016-09" db="EMBL/GenBank/DDBJ databases">
        <title>Draft genome sequence for the type strain of Desulfuribacillus alkaliarsenatis AHT28, an obligately anaerobic, sulfidogenic bacterium isolated from Russian soda lake sediments.</title>
        <authorList>
            <person name="Abin C.A."/>
            <person name="Hollibaugh J.T."/>
        </authorList>
    </citation>
    <scope>NUCLEOTIDE SEQUENCE [LARGE SCALE GENOMIC DNA]</scope>
    <source>
        <strain evidence="2 3">AHT28</strain>
    </source>
</reference>
<evidence type="ECO:0000313" key="2">
    <source>
        <dbReference type="EMBL" id="OEF96314.1"/>
    </source>
</evidence>
<feature type="transmembrane region" description="Helical" evidence="1">
    <location>
        <begin position="12"/>
        <end position="32"/>
    </location>
</feature>
<dbReference type="AlphaFoldDB" id="A0A1E5G0H6"/>
<feature type="transmembrane region" description="Helical" evidence="1">
    <location>
        <begin position="52"/>
        <end position="70"/>
    </location>
</feature>